<feature type="transmembrane region" description="Helical" evidence="2">
    <location>
        <begin position="68"/>
        <end position="88"/>
    </location>
</feature>
<organism evidence="3 4">
    <name type="scientific">Adlercreutzia equolifaciens subsp. celatus DSM 18785</name>
    <dbReference type="NCBI Taxonomy" id="1121021"/>
    <lineage>
        <taxon>Bacteria</taxon>
        <taxon>Bacillati</taxon>
        <taxon>Actinomycetota</taxon>
        <taxon>Coriobacteriia</taxon>
        <taxon>Eggerthellales</taxon>
        <taxon>Eggerthellaceae</taxon>
        <taxon>Adlercreutzia</taxon>
    </lineage>
</organism>
<keyword evidence="4" id="KW-1185">Reference proteome</keyword>
<keyword evidence="2" id="KW-0472">Membrane</keyword>
<feature type="region of interest" description="Disordered" evidence="1">
    <location>
        <begin position="1"/>
        <end position="27"/>
    </location>
</feature>
<dbReference type="AlphaFoldDB" id="A0A3N0AQQ1"/>
<proteinExistence type="predicted"/>
<reference evidence="3 4" key="1">
    <citation type="journal article" date="2019" name="Microbiol. Resour. Announc.">
        <title>Draft Genome Sequences of Type Strains of Gordonibacter faecihominis, Paraeggerthella hongkongensis, Parvibacter caecicola,Slackia equolifaciens, Slackia faecicanis, and Slackia isoflavoniconvertens.</title>
        <authorList>
            <person name="Danylec N."/>
            <person name="Stoll D.A."/>
            <person name="Dotsch A."/>
            <person name="Huch M."/>
        </authorList>
    </citation>
    <scope>NUCLEOTIDE SEQUENCE [LARGE SCALE GENOMIC DNA]</scope>
    <source>
        <strain evidence="3 4">DSM 18785</strain>
    </source>
</reference>
<accession>A0A3N0AQQ1</accession>
<dbReference type="RefSeq" id="WP_117284546.1">
    <property type="nucleotide sequence ID" value="NZ_JAMTCE010000009.1"/>
</dbReference>
<dbReference type="Proteomes" id="UP000278327">
    <property type="component" value="Unassembled WGS sequence"/>
</dbReference>
<name>A0A3N0AQQ1_9ACTN</name>
<comment type="caution">
    <text evidence="3">The sequence shown here is derived from an EMBL/GenBank/DDBJ whole genome shotgun (WGS) entry which is preliminary data.</text>
</comment>
<protein>
    <submittedName>
        <fullName evidence="3">Uncharacterized protein</fullName>
    </submittedName>
</protein>
<evidence type="ECO:0000313" key="4">
    <source>
        <dbReference type="Proteomes" id="UP000278327"/>
    </source>
</evidence>
<evidence type="ECO:0000313" key="3">
    <source>
        <dbReference type="EMBL" id="RNL37177.1"/>
    </source>
</evidence>
<evidence type="ECO:0000256" key="1">
    <source>
        <dbReference type="SAM" id="MobiDB-lite"/>
    </source>
</evidence>
<keyword evidence="2" id="KW-1133">Transmembrane helix</keyword>
<keyword evidence="2" id="KW-0812">Transmembrane</keyword>
<evidence type="ECO:0000256" key="2">
    <source>
        <dbReference type="SAM" id="Phobius"/>
    </source>
</evidence>
<dbReference type="EMBL" id="QICA01000015">
    <property type="protein sequence ID" value="RNL37177.1"/>
    <property type="molecule type" value="Genomic_DNA"/>
</dbReference>
<gene>
    <name evidence="3" type="ORF">DMP10_08860</name>
</gene>
<sequence>MTELDPRNSASPADSAPDEGLSPRAAAEAKKAAAAKAAAAAFIQSAGDDYGNVEAAQPRDVKKGQRTAVIVGLIICVLVAAGVLTYLFTSGFFNEQPVAEETQRVPLSDARVIAAFDEVAMDSPDISQYAYVSQDALIGPKFSDIVLNEPTNLGAPANQIVTCEATATATFKNKGVEINVPVTLPFEYSDAGETWVPGDLVVGEATAVPLASASANDILANLNDILATNDPTYGEAMVDAAIVKTASDLTIDGGPITVDLSKTVESEADGVKTSELRTSTVTLNVAWSNTEGWLVTVADAGQIDTQTNQIPVAPAEGADSPASVDPANTDPENIGNVKFGDSVSLSGTLQAVEDAAGLSSGNNYTNNGTTDNANGSVQLVLKLTRPLDMNLNGTQYRLTTIAVATSGLDDNGKSLIGRKADVKGPLEESFATSWSPAGVKALEIHVE</sequence>